<dbReference type="Pfam" id="PF05461">
    <property type="entry name" value="ApoL"/>
    <property type="match status" value="1"/>
</dbReference>
<evidence type="ECO:0000313" key="3">
    <source>
        <dbReference type="Ensembl" id="ENSCCRP00010102013.1"/>
    </source>
</evidence>
<dbReference type="AlphaFoldDB" id="A0A8C1P9K5"/>
<comment type="similarity">
    <text evidence="1">Belongs to the apolipoprotein L family.</text>
</comment>
<dbReference type="GO" id="GO:0006869">
    <property type="term" value="P:lipid transport"/>
    <property type="evidence" value="ECO:0007669"/>
    <property type="project" value="InterPro"/>
</dbReference>
<dbReference type="Ensembl" id="ENSCCRT00010113320.1">
    <property type="protein sequence ID" value="ENSCCRP00010102013.1"/>
    <property type="gene ID" value="ENSCCRG00010044904.1"/>
</dbReference>
<proteinExistence type="inferred from homology"/>
<dbReference type="PANTHER" id="PTHR14096:SF28">
    <property type="entry name" value="APOLIPOPROTEIN L, 1-RELATED"/>
    <property type="match status" value="1"/>
</dbReference>
<dbReference type="PANTHER" id="PTHR14096">
    <property type="entry name" value="APOLIPOPROTEIN L"/>
    <property type="match status" value="1"/>
</dbReference>
<accession>A0A8C1P9K5</accession>
<keyword evidence="2" id="KW-0472">Membrane</keyword>
<protein>
    <submittedName>
        <fullName evidence="3">Uncharacterized protein</fullName>
    </submittedName>
</protein>
<organism evidence="3 4">
    <name type="scientific">Cyprinus carpio</name>
    <name type="common">Common carp</name>
    <dbReference type="NCBI Taxonomy" id="7962"/>
    <lineage>
        <taxon>Eukaryota</taxon>
        <taxon>Metazoa</taxon>
        <taxon>Chordata</taxon>
        <taxon>Craniata</taxon>
        <taxon>Vertebrata</taxon>
        <taxon>Euteleostomi</taxon>
        <taxon>Actinopterygii</taxon>
        <taxon>Neopterygii</taxon>
        <taxon>Teleostei</taxon>
        <taxon>Ostariophysi</taxon>
        <taxon>Cypriniformes</taxon>
        <taxon>Cyprinidae</taxon>
        <taxon>Cyprininae</taxon>
        <taxon>Cyprinus</taxon>
    </lineage>
</organism>
<sequence length="258" mass="28254">SSCPSSVHLKLHKLKRSIKELTSDFDRKHQNLSGKIKEMMKILDKLEFMHKATTAGSLAGSSMGVAGGITAIVGLALSPVTLGVSLLVTGAGAVAITAGGTTRHACNLTNMMKLESLQETIDSIINDLLSTILPIMQQMETIFNILEEMKEMEQGMRVTQAADHFAPAVTAVTGIVSALFVVIDVVRIAQSLKEIATMNKKANKIKAKNIKSETLKYIHQKRETVALFQKILDEIKMVYGELNQTQNPQHLFSHTSRR</sequence>
<keyword evidence="4" id="KW-1185">Reference proteome</keyword>
<dbReference type="GO" id="GO:0005576">
    <property type="term" value="C:extracellular region"/>
    <property type="evidence" value="ECO:0007669"/>
    <property type="project" value="InterPro"/>
</dbReference>
<reference evidence="3" key="1">
    <citation type="submission" date="2025-08" db="UniProtKB">
        <authorList>
            <consortium name="Ensembl"/>
        </authorList>
    </citation>
    <scope>IDENTIFICATION</scope>
</reference>
<dbReference type="GO" id="GO:0016020">
    <property type="term" value="C:membrane"/>
    <property type="evidence" value="ECO:0007669"/>
    <property type="project" value="TreeGrafter"/>
</dbReference>
<dbReference type="GO" id="GO:0042157">
    <property type="term" value="P:lipoprotein metabolic process"/>
    <property type="evidence" value="ECO:0007669"/>
    <property type="project" value="InterPro"/>
</dbReference>
<dbReference type="Proteomes" id="UP000694427">
    <property type="component" value="Unplaced"/>
</dbReference>
<evidence type="ECO:0000313" key="4">
    <source>
        <dbReference type="Proteomes" id="UP000694427"/>
    </source>
</evidence>
<feature type="transmembrane region" description="Helical" evidence="2">
    <location>
        <begin position="165"/>
        <end position="186"/>
    </location>
</feature>
<dbReference type="GO" id="GO:0008289">
    <property type="term" value="F:lipid binding"/>
    <property type="evidence" value="ECO:0007669"/>
    <property type="project" value="InterPro"/>
</dbReference>
<keyword evidence="2" id="KW-1133">Transmembrane helix</keyword>
<reference evidence="3" key="2">
    <citation type="submission" date="2025-09" db="UniProtKB">
        <authorList>
            <consortium name="Ensembl"/>
        </authorList>
    </citation>
    <scope>IDENTIFICATION</scope>
</reference>
<keyword evidence="2" id="KW-0812">Transmembrane</keyword>
<name>A0A8C1P9K5_CYPCA</name>
<feature type="transmembrane region" description="Helical" evidence="2">
    <location>
        <begin position="55"/>
        <end position="77"/>
    </location>
</feature>
<dbReference type="InterPro" id="IPR008405">
    <property type="entry name" value="ApoL"/>
</dbReference>
<evidence type="ECO:0000256" key="1">
    <source>
        <dbReference type="ARBA" id="ARBA00010090"/>
    </source>
</evidence>
<evidence type="ECO:0000256" key="2">
    <source>
        <dbReference type="SAM" id="Phobius"/>
    </source>
</evidence>